<dbReference type="InterPro" id="IPR001525">
    <property type="entry name" value="C5_MeTfrase"/>
</dbReference>
<evidence type="ECO:0000256" key="1">
    <source>
        <dbReference type="ARBA" id="ARBA00011975"/>
    </source>
</evidence>
<feature type="region of interest" description="Disordered" evidence="7">
    <location>
        <begin position="258"/>
        <end position="280"/>
    </location>
</feature>
<keyword evidence="2" id="KW-0489">Methyltransferase</keyword>
<evidence type="ECO:0000256" key="5">
    <source>
        <dbReference type="ARBA" id="ARBA00022747"/>
    </source>
</evidence>
<dbReference type="SUPFAM" id="SSF53335">
    <property type="entry name" value="S-adenosyl-L-methionine-dependent methyltransferases"/>
    <property type="match status" value="1"/>
</dbReference>
<dbReference type="PANTHER" id="PTHR10629:SF52">
    <property type="entry name" value="DNA (CYTOSINE-5)-METHYLTRANSFERASE 1"/>
    <property type="match status" value="1"/>
</dbReference>
<evidence type="ECO:0000256" key="6">
    <source>
        <dbReference type="ARBA" id="ARBA00047422"/>
    </source>
</evidence>
<dbReference type="EC" id="2.1.1.37" evidence="1"/>
<organism evidence="8 9">
    <name type="scientific">Cupriavidus respiraculi</name>
    <dbReference type="NCBI Taxonomy" id="195930"/>
    <lineage>
        <taxon>Bacteria</taxon>
        <taxon>Pseudomonadati</taxon>
        <taxon>Pseudomonadota</taxon>
        <taxon>Betaproteobacteria</taxon>
        <taxon>Burkholderiales</taxon>
        <taxon>Burkholderiaceae</taxon>
        <taxon>Cupriavidus</taxon>
    </lineage>
</organism>
<dbReference type="InterPro" id="IPR029063">
    <property type="entry name" value="SAM-dependent_MTases_sf"/>
</dbReference>
<dbReference type="Gene3D" id="3.40.50.150">
    <property type="entry name" value="Vaccinia Virus protein VP39"/>
    <property type="match status" value="1"/>
</dbReference>
<name>A0ABN7ZEK9_9BURK</name>
<sequence length="548" mass="59337">MHAINHPQTEHHCESVWDVDPLALTRGRPVGLAWFSPDCKHFSKAKGGKPRDKKIRGLAWVAMRWAALVRPRVIMLENVEEFKTWGPVLADGTPCPKRKGDTFRSFVRQLQEKGYAVEWRELRACDYGAPTTRKRLFLIARCDGQPIVWPEPTHGAPDSAAVVAKQRKPWRTAAECIDWSIPCPSIFERAKPLAEATQRRIARGLHRYVIDAAAPFIVKVNHGGDEFRGQALAEPIQTITGKHGYGVVAPHLTKFRTGSTGADLRTPMPTITAGPKKRPAGAPHALGIIAPTMIQAGFGERAGQAPRCLDLHKPLGTVTAQGRKHALVSAFMAKHFTGVVGHELSDPLHTITATDHHGLVSAQLVGCGGRAGQSRPRDAGEPVQTITAKGDTAIATSHLVKLRGECTGSALAEPVPTVTASGTHIGEVRAFLVKYYSEGGQDQDCRDPMHTIPTKGRFGLVTVAGEQYQIADIGMRMLEPHELYAAQGFPSTYVIAPIINGRRLPKHAQVRMCGNSVSPPMAAALVRANAPELASWSAREAKAAKVAA</sequence>
<evidence type="ECO:0000313" key="9">
    <source>
        <dbReference type="Proteomes" id="UP000721236"/>
    </source>
</evidence>
<evidence type="ECO:0000313" key="8">
    <source>
        <dbReference type="EMBL" id="CAG9184404.1"/>
    </source>
</evidence>
<comment type="catalytic activity">
    <reaction evidence="6">
        <text>a 2'-deoxycytidine in DNA + S-adenosyl-L-methionine = a 5-methyl-2'-deoxycytidine in DNA + S-adenosyl-L-homocysteine + H(+)</text>
        <dbReference type="Rhea" id="RHEA:13681"/>
        <dbReference type="Rhea" id="RHEA-COMP:11369"/>
        <dbReference type="Rhea" id="RHEA-COMP:11370"/>
        <dbReference type="ChEBI" id="CHEBI:15378"/>
        <dbReference type="ChEBI" id="CHEBI:57856"/>
        <dbReference type="ChEBI" id="CHEBI:59789"/>
        <dbReference type="ChEBI" id="CHEBI:85452"/>
        <dbReference type="ChEBI" id="CHEBI:85454"/>
        <dbReference type="EC" id="2.1.1.37"/>
    </reaction>
</comment>
<accession>A0ABN7ZEK9</accession>
<proteinExistence type="predicted"/>
<comment type="caution">
    <text evidence="8">The sequence shown here is derived from an EMBL/GenBank/DDBJ whole genome shotgun (WGS) entry which is preliminary data.</text>
</comment>
<keyword evidence="3" id="KW-0808">Transferase</keyword>
<dbReference type="Pfam" id="PF00145">
    <property type="entry name" value="DNA_methylase"/>
    <property type="match status" value="2"/>
</dbReference>
<keyword evidence="5" id="KW-0680">Restriction system</keyword>
<dbReference type="Gene3D" id="3.90.120.10">
    <property type="entry name" value="DNA Methylase, subunit A, domain 2"/>
    <property type="match status" value="1"/>
</dbReference>
<dbReference type="RefSeq" id="WP_224044650.1">
    <property type="nucleotide sequence ID" value="NZ_CAJZAH010000011.1"/>
</dbReference>
<evidence type="ECO:0000256" key="2">
    <source>
        <dbReference type="ARBA" id="ARBA00022603"/>
    </source>
</evidence>
<evidence type="ECO:0000256" key="4">
    <source>
        <dbReference type="ARBA" id="ARBA00022691"/>
    </source>
</evidence>
<dbReference type="Proteomes" id="UP000721236">
    <property type="component" value="Unassembled WGS sequence"/>
</dbReference>
<dbReference type="EMBL" id="CAJZAH010000011">
    <property type="protein sequence ID" value="CAG9184404.1"/>
    <property type="molecule type" value="Genomic_DNA"/>
</dbReference>
<evidence type="ECO:0000256" key="7">
    <source>
        <dbReference type="SAM" id="MobiDB-lite"/>
    </source>
</evidence>
<gene>
    <name evidence="8" type="ORF">LMG21510_05090</name>
</gene>
<dbReference type="PANTHER" id="PTHR10629">
    <property type="entry name" value="CYTOSINE-SPECIFIC METHYLTRANSFERASE"/>
    <property type="match status" value="1"/>
</dbReference>
<keyword evidence="9" id="KW-1185">Reference proteome</keyword>
<evidence type="ECO:0000256" key="3">
    <source>
        <dbReference type="ARBA" id="ARBA00022679"/>
    </source>
</evidence>
<keyword evidence="4" id="KW-0949">S-adenosyl-L-methionine</keyword>
<protein>
    <recommendedName>
        <fullName evidence="1">DNA (cytosine-5-)-methyltransferase</fullName>
        <ecNumber evidence="1">2.1.1.37</ecNumber>
    </recommendedName>
</protein>
<dbReference type="InterPro" id="IPR050390">
    <property type="entry name" value="C5-Methyltransferase"/>
</dbReference>
<reference evidence="8 9" key="1">
    <citation type="submission" date="2021-08" db="EMBL/GenBank/DDBJ databases">
        <authorList>
            <person name="Peeters C."/>
        </authorList>
    </citation>
    <scope>NUCLEOTIDE SEQUENCE [LARGE SCALE GENOMIC DNA]</scope>
    <source>
        <strain evidence="8 9">LMG 21510</strain>
    </source>
</reference>